<dbReference type="InterPro" id="IPR008936">
    <property type="entry name" value="Rho_GTPase_activation_prot"/>
</dbReference>
<sequence>MLCLKVHFPVCTLLDQLPRASVDLLRHLFRVLHNTEQHSSFNQMTAYNLSRCLAPSLLGPPNATSSQSEEDFTKKQNDMLCLKCIFLVCTLSDQLPRANVLPLNNLFRVLHNTEQHSLIQSDDGYNLSRCLAPSLLGPLCHQLTLKEDFTKR</sequence>
<proteinExistence type="predicted"/>
<evidence type="ECO:0000313" key="3">
    <source>
        <dbReference type="Proteomes" id="UP000299084"/>
    </source>
</evidence>
<reference evidence="2 3" key="1">
    <citation type="journal article" date="2019" name="Mol. Ecol. Resour.">
        <title>Improving Illumina assemblies with Hi-C and long reads: an example with the North African dromedary.</title>
        <authorList>
            <person name="Elbers J.P."/>
            <person name="Rogers M.F."/>
            <person name="Perelman P.L."/>
            <person name="Proskuryakova A.A."/>
            <person name="Serdyukova N.A."/>
            <person name="Johnson W.E."/>
            <person name="Horin P."/>
            <person name="Corander J."/>
            <person name="Murphy D."/>
            <person name="Burger P.A."/>
        </authorList>
    </citation>
    <scope>NUCLEOTIDE SEQUENCE [LARGE SCALE GENOMIC DNA]</scope>
    <source>
        <strain evidence="2">Drom800</strain>
        <tissue evidence="2">Blood</tissue>
    </source>
</reference>
<dbReference type="PROSITE" id="PS50238">
    <property type="entry name" value="RHOGAP"/>
    <property type="match status" value="1"/>
</dbReference>
<dbReference type="PANTHER" id="PTHR23179:SF37">
    <property type="entry name" value="1700006A11RIK PROTEIN"/>
    <property type="match status" value="1"/>
</dbReference>
<dbReference type="Gene3D" id="1.10.555.10">
    <property type="entry name" value="Rho GTPase activation protein"/>
    <property type="match status" value="1"/>
</dbReference>
<comment type="caution">
    <text evidence="2">The sequence shown here is derived from an EMBL/GenBank/DDBJ whole genome shotgun (WGS) entry which is preliminary data.</text>
</comment>
<dbReference type="EMBL" id="JWIN03000031">
    <property type="protein sequence ID" value="KAB1255962.1"/>
    <property type="molecule type" value="Genomic_DNA"/>
</dbReference>
<dbReference type="PANTHER" id="PTHR23179">
    <property type="entry name" value="T-CELL ACTIVATION RHO GTPASE ACTIVATING PROTEIN-RELATED"/>
    <property type="match status" value="1"/>
</dbReference>
<name>A0A5N4CAL2_CAMDR</name>
<dbReference type="InterPro" id="IPR000198">
    <property type="entry name" value="RhoGAP_dom"/>
</dbReference>
<accession>A0A5N4CAL2</accession>
<dbReference type="Proteomes" id="UP000299084">
    <property type="component" value="Unassembled WGS sequence"/>
</dbReference>
<evidence type="ECO:0000259" key="1">
    <source>
        <dbReference type="PROSITE" id="PS50238"/>
    </source>
</evidence>
<keyword evidence="3" id="KW-1185">Reference proteome</keyword>
<evidence type="ECO:0000313" key="2">
    <source>
        <dbReference type="EMBL" id="KAB1255962.1"/>
    </source>
</evidence>
<dbReference type="SUPFAM" id="SSF48350">
    <property type="entry name" value="GTPase activation domain, GAP"/>
    <property type="match status" value="2"/>
</dbReference>
<gene>
    <name evidence="2" type="ORF">Cadr_000029495</name>
</gene>
<dbReference type="GO" id="GO:0005096">
    <property type="term" value="F:GTPase activator activity"/>
    <property type="evidence" value="ECO:0007669"/>
    <property type="project" value="TreeGrafter"/>
</dbReference>
<feature type="domain" description="Rho-GAP" evidence="1">
    <location>
        <begin position="1"/>
        <end position="95"/>
    </location>
</feature>
<protein>
    <submittedName>
        <fullName evidence="2">Rho GTPase-activating protein 20</fullName>
    </submittedName>
</protein>
<dbReference type="AlphaFoldDB" id="A0A5N4CAL2"/>
<organism evidence="2 3">
    <name type="scientific">Camelus dromedarius</name>
    <name type="common">Dromedary</name>
    <name type="synonym">Arabian camel</name>
    <dbReference type="NCBI Taxonomy" id="9838"/>
    <lineage>
        <taxon>Eukaryota</taxon>
        <taxon>Metazoa</taxon>
        <taxon>Chordata</taxon>
        <taxon>Craniata</taxon>
        <taxon>Vertebrata</taxon>
        <taxon>Euteleostomi</taxon>
        <taxon>Mammalia</taxon>
        <taxon>Eutheria</taxon>
        <taxon>Laurasiatheria</taxon>
        <taxon>Artiodactyla</taxon>
        <taxon>Tylopoda</taxon>
        <taxon>Camelidae</taxon>
        <taxon>Camelus</taxon>
    </lineage>
</organism>
<dbReference type="Pfam" id="PF00620">
    <property type="entry name" value="RhoGAP"/>
    <property type="match status" value="1"/>
</dbReference>
<dbReference type="GO" id="GO:0007165">
    <property type="term" value="P:signal transduction"/>
    <property type="evidence" value="ECO:0007669"/>
    <property type="project" value="InterPro"/>
</dbReference>